<comment type="caution">
    <text evidence="1">The sequence shown here is derived from an EMBL/GenBank/DDBJ whole genome shotgun (WGS) entry which is preliminary data.</text>
</comment>
<gene>
    <name evidence="1" type="ORF">PXEA_LOCUS828</name>
</gene>
<protein>
    <submittedName>
        <fullName evidence="1">Uncharacterized protein</fullName>
    </submittedName>
</protein>
<reference evidence="1" key="1">
    <citation type="submission" date="2018-11" db="EMBL/GenBank/DDBJ databases">
        <authorList>
            <consortium name="Pathogen Informatics"/>
        </authorList>
    </citation>
    <scope>NUCLEOTIDE SEQUENCE</scope>
</reference>
<dbReference type="AlphaFoldDB" id="A0A3S5A5A4"/>
<accession>A0A3S5A5A4</accession>
<dbReference type="Proteomes" id="UP000784294">
    <property type="component" value="Unassembled WGS sequence"/>
</dbReference>
<evidence type="ECO:0000313" key="2">
    <source>
        <dbReference type="Proteomes" id="UP000784294"/>
    </source>
</evidence>
<sequence length="205" mass="23678">MLFTIRRKKAYHLFTRIEEDYLGNSANNNVPVKPIDSWSRGIRRRLLVESTFENPHQTLSLEMEVNSTIMRQDISRNLTFLRLYYCRSLPSMYRSGLTSFLQLGHIVRATQLDAHCPNSQLNSTTLLTADADRYVVHYVQGCIQVSVMMLEANITTAVTLPTTPLYCDSTNEFKTTSQSSYFSFIGRFSRLPVNQLYEVYSPYFV</sequence>
<evidence type="ECO:0000313" key="1">
    <source>
        <dbReference type="EMBL" id="VEL07388.1"/>
    </source>
</evidence>
<dbReference type="EMBL" id="CAAALY010001626">
    <property type="protein sequence ID" value="VEL07388.1"/>
    <property type="molecule type" value="Genomic_DNA"/>
</dbReference>
<name>A0A3S5A5A4_9PLAT</name>
<organism evidence="1 2">
    <name type="scientific">Protopolystoma xenopodis</name>
    <dbReference type="NCBI Taxonomy" id="117903"/>
    <lineage>
        <taxon>Eukaryota</taxon>
        <taxon>Metazoa</taxon>
        <taxon>Spiralia</taxon>
        <taxon>Lophotrochozoa</taxon>
        <taxon>Platyhelminthes</taxon>
        <taxon>Monogenea</taxon>
        <taxon>Polyopisthocotylea</taxon>
        <taxon>Polystomatidea</taxon>
        <taxon>Polystomatidae</taxon>
        <taxon>Protopolystoma</taxon>
    </lineage>
</organism>
<keyword evidence="2" id="KW-1185">Reference proteome</keyword>
<proteinExistence type="predicted"/>